<dbReference type="GO" id="GO:0005524">
    <property type="term" value="F:ATP binding"/>
    <property type="evidence" value="ECO:0007669"/>
    <property type="project" value="UniProtKB-KW"/>
</dbReference>
<protein>
    <recommendedName>
        <fullName evidence="12">DNA helicase</fullName>
    </recommendedName>
</protein>
<feature type="compositionally biased region" description="Acidic residues" evidence="6">
    <location>
        <begin position="1718"/>
        <end position="1729"/>
    </location>
</feature>
<gene>
    <name evidence="10" type="ORF">ACH46_13440</name>
</gene>
<keyword evidence="5" id="KW-0067">ATP-binding</keyword>
<evidence type="ECO:0000256" key="3">
    <source>
        <dbReference type="ARBA" id="ARBA00022801"/>
    </source>
</evidence>
<keyword evidence="11" id="KW-1185">Reference proteome</keyword>
<dbReference type="STRING" id="1136941.ACH46_13440"/>
<organism evidence="10 11">
    <name type="scientific">Gordonia phthalatica</name>
    <dbReference type="NCBI Taxonomy" id="1136941"/>
    <lineage>
        <taxon>Bacteria</taxon>
        <taxon>Bacillati</taxon>
        <taxon>Actinomycetota</taxon>
        <taxon>Actinomycetes</taxon>
        <taxon>Mycobacteriales</taxon>
        <taxon>Gordoniaceae</taxon>
        <taxon>Gordonia</taxon>
    </lineage>
</organism>
<dbReference type="InterPro" id="IPR050534">
    <property type="entry name" value="Coronavir_polyprotein_1ab"/>
</dbReference>
<evidence type="ECO:0000259" key="8">
    <source>
        <dbReference type="Pfam" id="PF13087"/>
    </source>
</evidence>
<dbReference type="PATRIC" id="fig|1136941.3.peg.2734"/>
<evidence type="ECO:0000256" key="1">
    <source>
        <dbReference type="ARBA" id="ARBA00007913"/>
    </source>
</evidence>
<reference evidence="11" key="1">
    <citation type="submission" date="2015-06" db="EMBL/GenBank/DDBJ databases">
        <title>Complete genome sequence and metabolic analysis of phthalate degradation pathway in Gordonia sp. QH-11.</title>
        <authorList>
            <person name="Jin D."/>
            <person name="Kong X."/>
            <person name="Bai Z."/>
        </authorList>
    </citation>
    <scope>NUCLEOTIDE SEQUENCE [LARGE SCALE GENOMIC DNA]</scope>
    <source>
        <strain evidence="11">QH-11</strain>
    </source>
</reference>
<feature type="domain" description="DNA2/NAM7 helicase-like C-terminal" evidence="8">
    <location>
        <begin position="1376"/>
        <end position="1573"/>
    </location>
</feature>
<dbReference type="OrthoDB" id="9757917at2"/>
<dbReference type="EMBL" id="CP011853">
    <property type="protein sequence ID" value="ALG85294.1"/>
    <property type="molecule type" value="Genomic_DNA"/>
</dbReference>
<dbReference type="InterPro" id="IPR025103">
    <property type="entry name" value="DUF4011"/>
</dbReference>
<dbReference type="CDD" id="cd18808">
    <property type="entry name" value="SF1_C_Upf1"/>
    <property type="match status" value="1"/>
</dbReference>
<dbReference type="KEGG" id="goq:ACH46_13440"/>
<keyword evidence="3" id="KW-0378">Hydrolase</keyword>
<name>A0A0N9MQV4_9ACTN</name>
<dbReference type="Pfam" id="PF13086">
    <property type="entry name" value="AAA_11"/>
    <property type="match status" value="1"/>
</dbReference>
<dbReference type="RefSeq" id="WP_062393372.1">
    <property type="nucleotide sequence ID" value="NZ_CP011853.1"/>
</dbReference>
<accession>A0A0N9MQV4</accession>
<feature type="compositionally biased region" description="Pro residues" evidence="6">
    <location>
        <begin position="1792"/>
        <end position="1802"/>
    </location>
</feature>
<dbReference type="InterPro" id="IPR027417">
    <property type="entry name" value="P-loop_NTPase"/>
</dbReference>
<feature type="region of interest" description="Disordered" evidence="6">
    <location>
        <begin position="1718"/>
        <end position="1804"/>
    </location>
</feature>
<evidence type="ECO:0000313" key="10">
    <source>
        <dbReference type="EMBL" id="ALG85294.1"/>
    </source>
</evidence>
<dbReference type="GO" id="GO:0043139">
    <property type="term" value="F:5'-3' DNA helicase activity"/>
    <property type="evidence" value="ECO:0007669"/>
    <property type="project" value="TreeGrafter"/>
</dbReference>
<dbReference type="GO" id="GO:0016787">
    <property type="term" value="F:hydrolase activity"/>
    <property type="evidence" value="ECO:0007669"/>
    <property type="project" value="UniProtKB-KW"/>
</dbReference>
<dbReference type="InterPro" id="IPR047187">
    <property type="entry name" value="SF1_C_Upf1"/>
</dbReference>
<dbReference type="Pfam" id="PF13195">
    <property type="entry name" value="DUF4011"/>
    <property type="match status" value="1"/>
</dbReference>
<evidence type="ECO:0000259" key="7">
    <source>
        <dbReference type="Pfam" id="PF13086"/>
    </source>
</evidence>
<dbReference type="InterPro" id="IPR049468">
    <property type="entry name" value="Restrct_endonuc-II-like_dom"/>
</dbReference>
<reference evidence="10 11" key="2">
    <citation type="journal article" date="2017" name="Int. J. Syst. Evol. Microbiol.">
        <title>Gordonia phthalatica sp. nov., a di-n-butyl phthalate-degrading bacterium isolated from activated sludge.</title>
        <authorList>
            <person name="Jin D."/>
            <person name="Kong X."/>
            <person name="Jia M."/>
            <person name="Yu X."/>
            <person name="Wang X."/>
            <person name="Zhuang X."/>
            <person name="Deng Y."/>
            <person name="Bai Z."/>
        </authorList>
    </citation>
    <scope>NUCLEOTIDE SEQUENCE [LARGE SCALE GENOMIC DNA]</scope>
    <source>
        <strain evidence="10 11">QH-11</strain>
    </source>
</reference>
<evidence type="ECO:0000256" key="2">
    <source>
        <dbReference type="ARBA" id="ARBA00022741"/>
    </source>
</evidence>
<evidence type="ECO:0000259" key="9">
    <source>
        <dbReference type="Pfam" id="PF18741"/>
    </source>
</evidence>
<dbReference type="PANTHER" id="PTHR43788:SF8">
    <property type="entry name" value="DNA-BINDING PROTEIN SMUBP-2"/>
    <property type="match status" value="1"/>
</dbReference>
<comment type="similarity">
    <text evidence="1">Belongs to the DNA2/NAM7 helicase family.</text>
</comment>
<dbReference type="Proteomes" id="UP000063789">
    <property type="component" value="Chromosome"/>
</dbReference>
<feature type="region of interest" description="Disordered" evidence="6">
    <location>
        <begin position="1858"/>
        <end position="1878"/>
    </location>
</feature>
<dbReference type="Gene3D" id="3.40.50.300">
    <property type="entry name" value="P-loop containing nucleotide triphosphate hydrolases"/>
    <property type="match status" value="3"/>
</dbReference>
<keyword evidence="4" id="KW-0347">Helicase</keyword>
<dbReference type="InterPro" id="IPR041679">
    <property type="entry name" value="DNA2/NAM7-like_C"/>
</dbReference>
<keyword evidence="2" id="KW-0547">Nucleotide-binding</keyword>
<evidence type="ECO:0008006" key="12">
    <source>
        <dbReference type="Google" id="ProtNLM"/>
    </source>
</evidence>
<proteinExistence type="inferred from homology"/>
<dbReference type="InterPro" id="IPR041677">
    <property type="entry name" value="DNA2/NAM7_AAA_11"/>
</dbReference>
<evidence type="ECO:0000256" key="4">
    <source>
        <dbReference type="ARBA" id="ARBA00022806"/>
    </source>
</evidence>
<feature type="domain" description="Restriction endonuclease type II-like" evidence="9">
    <location>
        <begin position="1620"/>
        <end position="1715"/>
    </location>
</feature>
<evidence type="ECO:0000313" key="11">
    <source>
        <dbReference type="Proteomes" id="UP000063789"/>
    </source>
</evidence>
<dbReference type="SUPFAM" id="SSF52540">
    <property type="entry name" value="P-loop containing nucleoside triphosphate hydrolases"/>
    <property type="match status" value="1"/>
</dbReference>
<feature type="compositionally biased region" description="Low complexity" evidence="6">
    <location>
        <begin position="1730"/>
        <end position="1742"/>
    </location>
</feature>
<evidence type="ECO:0000256" key="5">
    <source>
        <dbReference type="ARBA" id="ARBA00022840"/>
    </source>
</evidence>
<dbReference type="Pfam" id="PF13087">
    <property type="entry name" value="AAA_12"/>
    <property type="match status" value="1"/>
</dbReference>
<dbReference type="Pfam" id="PF18741">
    <property type="entry name" value="MTES_1575"/>
    <property type="match status" value="1"/>
</dbReference>
<dbReference type="PANTHER" id="PTHR43788">
    <property type="entry name" value="DNA2/NAM7 HELICASE FAMILY MEMBER"/>
    <property type="match status" value="1"/>
</dbReference>
<evidence type="ECO:0000256" key="6">
    <source>
        <dbReference type="SAM" id="MobiDB-lite"/>
    </source>
</evidence>
<feature type="domain" description="DNA2/NAM7 helicase helicase" evidence="7">
    <location>
        <begin position="1312"/>
        <end position="1353"/>
    </location>
</feature>
<sequence length="2044" mass="221842">MVAEPVLGHEASTESLRLEVIANPVANLALLHNHVPIVQRIQVTNVSDSDLTELRVTAELTGLADGSAPEWSAELPRLAAGTSHSWEFLHDLAPSRQHLESLNEAYDAQISYAVTADEQKLSLDVPVRLLAHNEWFAAAFCYESLASFVQPNTAGVHAVLSEASDILGASTGDNSLQGYQAGTQRAGTIAAAIYAALCVRNIRYINPPASFENTGQKIRSPQDVLDQRFGTCIDLTVLYAACLEQAGLNPLIWIVDGHAFVGFMREESTLPRPVLDERNSMLNLAESGRAVILEASFYGGDNAPTFREAVDAAKAHLQQPLDLMFIVDVRAAGNAGVTPFVAGVQTEQQIAAAEASKAAATRDLSLPDALIVERDDDQVLDLADTAPLRVKKWKRALLDLSTRNRLLNMRPSREVIPLALPGQALALADDLVHAGKKLTIRPSDDFSGVQVLSGIRSPFELGEQVLVDVLADRREVFAIVTEAKYLSTMKHLQRTARTLYEETGSTNLYMAFGSLVHTTTTGREANAPLFLLPVKVVGGTGKSRYEIIVDTTGIALPNHCLIEWLRVKHNVVIDALNTPPTDDSGIDIPAALKAVRAALLKNRLDFRIDETAAVAIFKFGTLGLWQDLQRSWDVLEKSPLVHHLTHTAGETFVDPEATSDDPLTAIPVHETTHPLPVHYDASQLKAVELSAMGRTFVLEGPPGTGKSQTITNLIARNLAAGRTVLFVAEKQAALQVVKRRLEAVGLAPFTLDLHGSAQKSDNIRKQLKDALEFKHGYNQRTWDTEVATWRTYHQKLDTYPSLIHDRNAAGDSLWSAAQSVADSANTPYVELPTVFVATVTAAQLQRIRDALRSFGRTAHPSDTVPDSPWVIGAEVADDAALNAAADRAAAALARLTADPTADRIARALGDPAAIDVLVAHARTEFGAPVVTVAELARFNSPAWQAQYQHASRQFATFVDRTRQFTERFIPTFLTSGDAAGIAALIRESQRGLFKRKKIEEATIALRGVLHPGVDLPLDDALPLLDSVPGLRAEHESLRQTVADVFGPHLPYLWDPLSLDAQGSLAATVERLRAVFQFAEQHSREWEVLRAEPSLSPSSLDALIEATTGWRQWAGALGATPATLQRWQRGRPWVDAWEQTQQAWSSDISSRGIDVVRRYVTLQNQLEPLRQSGLDAIADDLLAGRIPSAEGETRFLAGLAHASLAERTQHGGLTQFLHTQQDGKVTDFAASSNRIRELQQDALPAQLAAQRPFDPDRLKDNYGELQRALAGKRNAASVRSLVHKYGPEIQAATPCFLVSPTSLAQYVPPGSIMFDVVVFDEASQVTVAQSVGALGRAKSAVIVGDSKQMPPTMIGVASGGDADDEDEEETVPEDLESILTECVESGVPRLPLTWHYRSQDESLIAFSNEMYYESKLASLPSPGHSDDAGIQWRRVDGHFNREDKKNDYRTNRVEADAIVHEVTRLVHATPPERSIGIVTFNRQQQDLILNLLEETGDETILELLGDDVVDGLFVKNLENVQGDERDVILFSTAFSKRPGEKQMPLNFGPLTRVGGEKRLNVAVTRAKRKVVVFSSFDPTDIDLTRTRSVGMAHLRGYLEAAAAHTSGADTFDPRTADSLQTQIADVLRDSRFEVQQNYGMSDFVVDIAVRSPLSERWQVAVMLDGPNWNRRETVTDRDVMPDLLHDRMGWSSVLRIWLPEWLSDRDAAVEQVRAAIETAEEERLEEEAADAADSAAPQQDGAQLEQPSGAADVPPEVPTSPVAEESQAPTATTPSAKPTPVPPEFATSSDVTPLPPQPAPGTPAPEHRLVARVAEPPAPPAPADAMIVTPSSAGLPPMVIASAPASDAVAAPAPIGPPVKEKYRTAPTMPLGTRDQLDGTPDAALRETILTALLETVDICGPIELGSLCGSIVRRFGFERASSSRRQIVEAILPAELVRDGEFGAFVWPASLDPASWSTFRVPTGSSGKRSLDEIAPEELVNALVAAAKRSPGDAESVIRAALTAFGQKKLTQGARDRASRCLSLAVASGRVAFKDGIFQKPTPV</sequence>
<dbReference type="Gene3D" id="3.10.620.30">
    <property type="match status" value="1"/>
</dbReference>